<evidence type="ECO:0000313" key="2">
    <source>
        <dbReference type="Proteomes" id="UP000245410"/>
    </source>
</evidence>
<evidence type="ECO:0000313" key="1">
    <source>
        <dbReference type="EMBL" id="PWR08984.1"/>
    </source>
</evidence>
<accession>A0A317D363</accession>
<dbReference type="OrthoDB" id="5191740at2"/>
<dbReference type="RefSeq" id="WP_109817744.1">
    <property type="nucleotide sequence ID" value="NZ_QGKR01000186.1"/>
</dbReference>
<proteinExistence type="predicted"/>
<reference evidence="1 2" key="1">
    <citation type="submission" date="2018-05" db="EMBL/GenBank/DDBJ databases">
        <title>Micromonospora atacamensis sp. nov., a novel actinobacteria isolated from high altitude Atacama Desert soil.</title>
        <authorList>
            <person name="Carro L."/>
            <person name="Golinska P."/>
            <person name="Klenk H.-P."/>
            <person name="Goodfellow M."/>
        </authorList>
    </citation>
    <scope>NUCLEOTIDE SEQUENCE [LARGE SCALE GENOMIC DNA]</scope>
    <source>
        <strain evidence="1 2">5R2A7</strain>
    </source>
</reference>
<protein>
    <submittedName>
        <fullName evidence="1">Uncharacterized protein</fullName>
    </submittedName>
</protein>
<organism evidence="1 2">
    <name type="scientific">Micromonospora acroterricola</name>
    <dbReference type="NCBI Taxonomy" id="2202421"/>
    <lineage>
        <taxon>Bacteria</taxon>
        <taxon>Bacillati</taxon>
        <taxon>Actinomycetota</taxon>
        <taxon>Actinomycetes</taxon>
        <taxon>Micromonosporales</taxon>
        <taxon>Micromonosporaceae</taxon>
        <taxon>Micromonospora</taxon>
    </lineage>
</organism>
<name>A0A317D363_9ACTN</name>
<comment type="caution">
    <text evidence="1">The sequence shown here is derived from an EMBL/GenBank/DDBJ whole genome shotgun (WGS) entry which is preliminary data.</text>
</comment>
<dbReference type="Proteomes" id="UP000245410">
    <property type="component" value="Unassembled WGS sequence"/>
</dbReference>
<sequence>MGKPQQLDSVGEILAPAYAITDLSRLRALIEQARHLPFLPAELRDALAECLTGLMGDFRGREDRFVAYVLAVIAEISRDEVFDVGLFRRHYGPGRATPGQPLPALFEAVVETARRLRDVWRLEDALAGTGTSGILCGSTSYGPFYNVRSTSDLDVVIVIETAAAAAVVADRLGRLPGAAPASVELLRTRAGLFRDRYDDGRTILSHKIRLWTDQDDTMLVGAGLPGDYPLSLHLITDRVLGYALVESSPALERSTAGGVRTVRDYRDTRTARRDLPRTFAGRELPVLADLTKASSGWLRSTTACQFDDADCYCPGFLQTILLPLLDLRWDERGCRPRLRAFERKFRDRYLVERARSPHALLRPSFTHVRREVFAPHIIRSFDESR</sequence>
<dbReference type="AlphaFoldDB" id="A0A317D363"/>
<gene>
    <name evidence="1" type="ORF">DKT68_13410</name>
</gene>
<keyword evidence="2" id="KW-1185">Reference proteome</keyword>
<dbReference type="EMBL" id="QGKR01000186">
    <property type="protein sequence ID" value="PWR08984.1"/>
    <property type="molecule type" value="Genomic_DNA"/>
</dbReference>